<organism evidence="1">
    <name type="scientific">hydrothermal vent metagenome</name>
    <dbReference type="NCBI Taxonomy" id="652676"/>
    <lineage>
        <taxon>unclassified sequences</taxon>
        <taxon>metagenomes</taxon>
        <taxon>ecological metagenomes</taxon>
    </lineage>
</organism>
<reference evidence="1" key="1">
    <citation type="submission" date="2018-06" db="EMBL/GenBank/DDBJ databases">
        <authorList>
            <person name="Zhirakovskaya E."/>
        </authorList>
    </citation>
    <scope>NUCLEOTIDE SEQUENCE</scope>
</reference>
<gene>
    <name evidence="1" type="ORF">MNBD_GAMMA17-1878</name>
</gene>
<dbReference type="EMBL" id="UOFQ01000078">
    <property type="protein sequence ID" value="VAW87829.1"/>
    <property type="molecule type" value="Genomic_DNA"/>
</dbReference>
<accession>A0A3B0ZNW2</accession>
<evidence type="ECO:0000313" key="1">
    <source>
        <dbReference type="EMBL" id="VAW87829.1"/>
    </source>
</evidence>
<dbReference type="Gene3D" id="1.20.120.1630">
    <property type="match status" value="1"/>
</dbReference>
<proteinExistence type="predicted"/>
<name>A0A3B0ZNW2_9ZZZZ</name>
<sequence>MMSLLTSKGRVVIFLWISMWRSNQVNKLYIYPEEKALEKLFGDEFSAYKSEVGRWL</sequence>
<protein>
    <submittedName>
        <fullName evidence="1">Uncharacterized protein</fullName>
    </submittedName>
</protein>
<dbReference type="AlphaFoldDB" id="A0A3B0ZNW2"/>